<accession>A0AA38SAF5</accession>
<evidence type="ECO:0000259" key="2">
    <source>
        <dbReference type="PROSITE" id="PS50994"/>
    </source>
</evidence>
<evidence type="ECO:0000256" key="1">
    <source>
        <dbReference type="SAM" id="SignalP"/>
    </source>
</evidence>
<evidence type="ECO:0000313" key="3">
    <source>
        <dbReference type="EMBL" id="KAJ9538738.1"/>
    </source>
</evidence>
<dbReference type="EMBL" id="JARYMX010000008">
    <property type="protein sequence ID" value="KAJ9538738.1"/>
    <property type="molecule type" value="Genomic_DNA"/>
</dbReference>
<keyword evidence="1" id="KW-0732">Signal</keyword>
<keyword evidence="4" id="KW-1185">Reference proteome</keyword>
<dbReference type="PANTHER" id="PTHR42648">
    <property type="entry name" value="TRANSPOSASE, PUTATIVE-RELATED"/>
    <property type="match status" value="1"/>
</dbReference>
<dbReference type="GO" id="GO:0015074">
    <property type="term" value="P:DNA integration"/>
    <property type="evidence" value="ECO:0007669"/>
    <property type="project" value="InterPro"/>
</dbReference>
<dbReference type="InterPro" id="IPR001584">
    <property type="entry name" value="Integrase_cat-core"/>
</dbReference>
<dbReference type="PANTHER" id="PTHR42648:SF26">
    <property type="entry name" value="INTEGRASE CATALYTIC DOMAIN-CONTAINING PROTEIN"/>
    <property type="match status" value="1"/>
</dbReference>
<comment type="caution">
    <text evidence="3">The sequence shown here is derived from an EMBL/GenBank/DDBJ whole genome shotgun (WGS) entry which is preliminary data.</text>
</comment>
<dbReference type="AlphaFoldDB" id="A0AA38SAF5"/>
<name>A0AA38SAF5_9ASTR</name>
<dbReference type="PROSITE" id="PS50994">
    <property type="entry name" value="INTEGRASE"/>
    <property type="match status" value="1"/>
</dbReference>
<dbReference type="InterPro" id="IPR036397">
    <property type="entry name" value="RNaseH_sf"/>
</dbReference>
<organism evidence="3 4">
    <name type="scientific">Centaurea solstitialis</name>
    <name type="common">yellow star-thistle</name>
    <dbReference type="NCBI Taxonomy" id="347529"/>
    <lineage>
        <taxon>Eukaryota</taxon>
        <taxon>Viridiplantae</taxon>
        <taxon>Streptophyta</taxon>
        <taxon>Embryophyta</taxon>
        <taxon>Tracheophyta</taxon>
        <taxon>Spermatophyta</taxon>
        <taxon>Magnoliopsida</taxon>
        <taxon>eudicotyledons</taxon>
        <taxon>Gunneridae</taxon>
        <taxon>Pentapetalae</taxon>
        <taxon>asterids</taxon>
        <taxon>campanulids</taxon>
        <taxon>Asterales</taxon>
        <taxon>Asteraceae</taxon>
        <taxon>Carduoideae</taxon>
        <taxon>Cardueae</taxon>
        <taxon>Centaureinae</taxon>
        <taxon>Centaurea</taxon>
    </lineage>
</organism>
<feature type="signal peptide" evidence="1">
    <location>
        <begin position="1"/>
        <end position="16"/>
    </location>
</feature>
<feature type="chain" id="PRO_5041236388" description="Integrase catalytic domain-containing protein" evidence="1">
    <location>
        <begin position="17"/>
        <end position="209"/>
    </location>
</feature>
<dbReference type="SUPFAM" id="SSF53098">
    <property type="entry name" value="Ribonuclease H-like"/>
    <property type="match status" value="1"/>
</dbReference>
<dbReference type="InterPro" id="IPR012337">
    <property type="entry name" value="RNaseH-like_sf"/>
</dbReference>
<dbReference type="InterPro" id="IPR039537">
    <property type="entry name" value="Retrotran_Ty1/copia-like"/>
</dbReference>
<dbReference type="GO" id="GO:0003676">
    <property type="term" value="F:nucleic acid binding"/>
    <property type="evidence" value="ECO:0007669"/>
    <property type="project" value="InterPro"/>
</dbReference>
<proteinExistence type="predicted"/>
<evidence type="ECO:0000313" key="4">
    <source>
        <dbReference type="Proteomes" id="UP001172457"/>
    </source>
</evidence>
<dbReference type="Proteomes" id="UP001172457">
    <property type="component" value="Chromosome 8"/>
</dbReference>
<protein>
    <recommendedName>
        <fullName evidence="2">Integrase catalytic domain-containing protein</fullName>
    </recommendedName>
</protein>
<reference evidence="3" key="1">
    <citation type="submission" date="2023-03" db="EMBL/GenBank/DDBJ databases">
        <title>Chromosome-scale reference genome and RAD-based genetic map of yellow starthistle (Centaurea solstitialis) reveal putative structural variation and QTLs associated with invader traits.</title>
        <authorList>
            <person name="Reatini B."/>
            <person name="Cang F.A."/>
            <person name="Jiang Q."/>
            <person name="Mckibben M.T.W."/>
            <person name="Barker M.S."/>
            <person name="Rieseberg L.H."/>
            <person name="Dlugosch K.M."/>
        </authorList>
    </citation>
    <scope>NUCLEOTIDE SEQUENCE</scope>
    <source>
        <strain evidence="3">CAN-66</strain>
        <tissue evidence="3">Leaf</tissue>
    </source>
</reference>
<feature type="domain" description="Integrase catalytic" evidence="2">
    <location>
        <begin position="1"/>
        <end position="135"/>
    </location>
</feature>
<dbReference type="Gene3D" id="3.30.420.10">
    <property type="entry name" value="Ribonuclease H-like superfamily/Ribonuclease H"/>
    <property type="match status" value="1"/>
</dbReference>
<gene>
    <name evidence="3" type="ORF">OSB04_031471</name>
</gene>
<sequence length="209" mass="23837">MTSLIFLWVFPLRVKSDVFEAFSNFRAYVVNQFKTDIQSLQCDNSREFNNTNLPTLFQKHGIKICSSCLYTSQQNGKAERAIRTINNIMRTLLFQAFLLPNFWAEALNMSIHLINLLPTTTLSFKSPCEILYGTLPTFTHLRVFGCLCYPNLSSTDPHKLSTRSTACVYLGPSANHRGHRWRVKCLASRSCYLAIARSMKDGNTMYAKA</sequence>